<dbReference type="GO" id="GO:0005634">
    <property type="term" value="C:nucleus"/>
    <property type="evidence" value="ECO:0007669"/>
    <property type="project" value="UniProtKB-SubCell"/>
</dbReference>
<evidence type="ECO:0000256" key="12">
    <source>
        <dbReference type="PROSITE-ProRule" id="PRU00089"/>
    </source>
</evidence>
<feature type="region of interest" description="Disordered" evidence="13">
    <location>
        <begin position="165"/>
        <end position="186"/>
    </location>
</feature>
<keyword evidence="6" id="KW-0804">Transcription</keyword>
<name>A0AA97KHC7_EUBMA</name>
<dbReference type="InterPro" id="IPR036388">
    <property type="entry name" value="WH-like_DNA-bd_sf"/>
</dbReference>
<evidence type="ECO:0000256" key="7">
    <source>
        <dbReference type="ARBA" id="ARBA00023204"/>
    </source>
</evidence>
<dbReference type="GO" id="GO:0042127">
    <property type="term" value="P:regulation of cell population proliferation"/>
    <property type="evidence" value="ECO:0007669"/>
    <property type="project" value="TreeGrafter"/>
</dbReference>
<dbReference type="InterPro" id="IPR036390">
    <property type="entry name" value="WH_DNA-bd_sf"/>
</dbReference>
<keyword evidence="2" id="KW-0227">DNA damage</keyword>
<dbReference type="PRINTS" id="PR00053">
    <property type="entry name" value="FORKHEAD"/>
</dbReference>
<dbReference type="FunFam" id="1.10.10.10:FF:000245">
    <property type="entry name" value="forkhead box protein M1 isoform X2"/>
    <property type="match status" value="1"/>
</dbReference>
<feature type="region of interest" description="Disordered" evidence="13">
    <location>
        <begin position="342"/>
        <end position="367"/>
    </location>
</feature>
<evidence type="ECO:0000256" key="13">
    <source>
        <dbReference type="SAM" id="MobiDB-lite"/>
    </source>
</evidence>
<feature type="domain" description="Fork-head" evidence="14">
    <location>
        <begin position="250"/>
        <end position="343"/>
    </location>
</feature>
<dbReference type="CDD" id="cd20029">
    <property type="entry name" value="FH_FOXM"/>
    <property type="match status" value="1"/>
</dbReference>
<dbReference type="GO" id="GO:0003700">
    <property type="term" value="F:DNA-binding transcription factor activity"/>
    <property type="evidence" value="ECO:0007669"/>
    <property type="project" value="InterPro"/>
</dbReference>
<dbReference type="KEGG" id="emc:129343727"/>
<protein>
    <recommendedName>
        <fullName evidence="11">Forkhead box protein M1</fullName>
    </recommendedName>
</protein>
<evidence type="ECO:0000256" key="9">
    <source>
        <dbReference type="ARBA" id="ARBA00023306"/>
    </source>
</evidence>
<comment type="subcellular location">
    <subcellularLocation>
        <location evidence="1 12">Nucleus</location>
    </subcellularLocation>
</comment>
<dbReference type="InterPro" id="IPR018122">
    <property type="entry name" value="TF_fork_head_CS_1"/>
</dbReference>
<dbReference type="SUPFAM" id="SSF46785">
    <property type="entry name" value="Winged helix' DNA-binding domain"/>
    <property type="match status" value="1"/>
</dbReference>
<evidence type="ECO:0000313" key="15">
    <source>
        <dbReference type="Proteomes" id="UP001190640"/>
    </source>
</evidence>
<dbReference type="RefSeq" id="XP_054856080.1">
    <property type="nucleotide sequence ID" value="XM_055000105.1"/>
</dbReference>
<keyword evidence="7" id="KW-0234">DNA repair</keyword>
<dbReference type="Pfam" id="PF00250">
    <property type="entry name" value="Forkhead"/>
    <property type="match status" value="1"/>
</dbReference>
<evidence type="ECO:0000256" key="3">
    <source>
        <dbReference type="ARBA" id="ARBA00023015"/>
    </source>
</evidence>
<organism evidence="15 16">
    <name type="scientific">Eublepharis macularius</name>
    <name type="common">Leopard gecko</name>
    <name type="synonym">Cyrtodactylus macularius</name>
    <dbReference type="NCBI Taxonomy" id="481883"/>
    <lineage>
        <taxon>Eukaryota</taxon>
        <taxon>Metazoa</taxon>
        <taxon>Chordata</taxon>
        <taxon>Craniata</taxon>
        <taxon>Vertebrata</taxon>
        <taxon>Euteleostomi</taxon>
        <taxon>Lepidosauria</taxon>
        <taxon>Squamata</taxon>
        <taxon>Bifurcata</taxon>
        <taxon>Gekkota</taxon>
        <taxon>Eublepharidae</taxon>
        <taxon>Eublepharinae</taxon>
        <taxon>Eublepharis</taxon>
    </lineage>
</organism>
<dbReference type="PANTHER" id="PTHR46878:SF1">
    <property type="entry name" value="FORKHEAD BOX PROTEIN M1"/>
    <property type="match status" value="1"/>
</dbReference>
<keyword evidence="15" id="KW-1185">Reference proteome</keyword>
<keyword evidence="3" id="KW-0805">Transcription regulation</keyword>
<dbReference type="InterPro" id="IPR030456">
    <property type="entry name" value="TF_fork_head_CS_2"/>
</dbReference>
<evidence type="ECO:0000256" key="4">
    <source>
        <dbReference type="ARBA" id="ARBA00023125"/>
    </source>
</evidence>
<reference evidence="16" key="1">
    <citation type="submission" date="2025-08" db="UniProtKB">
        <authorList>
            <consortium name="RefSeq"/>
        </authorList>
    </citation>
    <scope>IDENTIFICATION</scope>
    <source>
        <tissue evidence="16">Blood</tissue>
    </source>
</reference>
<evidence type="ECO:0000259" key="14">
    <source>
        <dbReference type="PROSITE" id="PS50039"/>
    </source>
</evidence>
<keyword evidence="8 12" id="KW-0539">Nucleus</keyword>
<dbReference type="InterPro" id="IPR047516">
    <property type="entry name" value="FH_FOXM1"/>
</dbReference>
<evidence type="ECO:0000256" key="6">
    <source>
        <dbReference type="ARBA" id="ARBA00023163"/>
    </source>
</evidence>
<dbReference type="PANTHER" id="PTHR46878">
    <property type="entry name" value="FORKHEAD BOX PROTEIN M1"/>
    <property type="match status" value="1"/>
</dbReference>
<keyword evidence="4 12" id="KW-0238">DNA-binding</keyword>
<evidence type="ECO:0000256" key="10">
    <source>
        <dbReference type="ARBA" id="ARBA00053415"/>
    </source>
</evidence>
<evidence type="ECO:0000256" key="8">
    <source>
        <dbReference type="ARBA" id="ARBA00023242"/>
    </source>
</evidence>
<dbReference type="InterPro" id="IPR001766">
    <property type="entry name" value="Fork_head_dom"/>
</dbReference>
<dbReference type="PROSITE" id="PS50039">
    <property type="entry name" value="FORK_HEAD_3"/>
    <property type="match status" value="1"/>
</dbReference>
<accession>A0AA97KHC7</accession>
<keyword evidence="5" id="KW-0010">Activator</keyword>
<dbReference type="GO" id="GO:0000977">
    <property type="term" value="F:RNA polymerase II transcription regulatory region sequence-specific DNA binding"/>
    <property type="evidence" value="ECO:0007669"/>
    <property type="project" value="TreeGrafter"/>
</dbReference>
<sequence>MKSSPHRPLILKRRKLPLSHGDVSSSTLAGQDSSGQGNGSLSQQQARTVEHSTNRKTLETQKFPAGIKIISHPAMPVTPVMAFPAGTDVQTIIEALAAKRKECGSNGPNKFIISSGSSSPTLEARELSQLLKSEDEHSIPYNKVQEEEGAGLSSGALKGMAFWASESQSTEGEESEGNSSGEAPSCGLDSSLTNIQWLGKMSSDGLSPCSVKKETEKENQTPKQETAVKIEEGAAPSSSTSFLQESFAERPPYSYMAMIQFAINSTEKKRMTLKDIYTWIEDHFPYFKHVAKPGWKNSIRHNLSLHDMFVRETSANGKISFWTIHPEANRYLTLDQVFKQQKRHTPDLQKNSGGTAGSKSQPQPARRKMKPLLPRVNSYLVPIQFPLSQSLILQPSAKISLPVSQSVSDPAQSCKRVRIAPKVLPTSVKPTPFSPEISIKEEVFCGEESSLFASRQSAKEDACQVGIELFPAVLSIKKESDFFHSGEWALPFQPALPMEESPVQDEAQLSLFLPGPEKQKGQLAALQQPPSQEALGTKRHEWHEISRSRRKQHLSLPCLEEPLLPLQSSSGSDSFTLEHSFPSGQGGPCLGNAAHLNFSCGEYGPLKTPIKWECGPLKTPASSTPCKMPTPIASLLVPDPWRLVPLVKETSEQDFSPRRSPPVPLLYPQENLDISSSVRPSMFDSPQPLLLNTEAHDVVLGPLMSSPASSNYSPPEFQASVLSENCSLRDGLVPDTMNDSLSKILLDVSFPGFDEDNLGTDLSWSQFIPDLK</sequence>
<dbReference type="Gene3D" id="1.10.10.10">
    <property type="entry name" value="Winged helix-like DNA-binding domain superfamily/Winged helix DNA-binding domain"/>
    <property type="match status" value="1"/>
</dbReference>
<evidence type="ECO:0000313" key="16">
    <source>
        <dbReference type="RefSeq" id="XP_054856080.1"/>
    </source>
</evidence>
<feature type="compositionally biased region" description="Low complexity" evidence="13">
    <location>
        <begin position="30"/>
        <end position="45"/>
    </location>
</feature>
<dbReference type="AlphaFoldDB" id="A0AA97KHC7"/>
<dbReference type="Proteomes" id="UP001190640">
    <property type="component" value="Chromosome 15"/>
</dbReference>
<proteinExistence type="predicted"/>
<dbReference type="GO" id="GO:0000086">
    <property type="term" value="P:G2/M transition of mitotic cell cycle"/>
    <property type="evidence" value="ECO:0007669"/>
    <property type="project" value="InterPro"/>
</dbReference>
<feature type="compositionally biased region" description="Polar residues" evidence="13">
    <location>
        <begin position="348"/>
        <end position="363"/>
    </location>
</feature>
<dbReference type="PROSITE" id="PS00657">
    <property type="entry name" value="FORK_HEAD_1"/>
    <property type="match status" value="1"/>
</dbReference>
<dbReference type="SMART" id="SM00339">
    <property type="entry name" value="FH"/>
    <property type="match status" value="1"/>
</dbReference>
<dbReference type="GO" id="GO:0006357">
    <property type="term" value="P:regulation of transcription by RNA polymerase II"/>
    <property type="evidence" value="ECO:0007669"/>
    <property type="project" value="TreeGrafter"/>
</dbReference>
<gene>
    <name evidence="16" type="primary">FOXM1</name>
</gene>
<dbReference type="InterPro" id="IPR042839">
    <property type="entry name" value="FOXM1"/>
</dbReference>
<feature type="region of interest" description="Disordered" evidence="13">
    <location>
        <begin position="1"/>
        <end position="56"/>
    </location>
</feature>
<feature type="compositionally biased region" description="Basic and acidic residues" evidence="13">
    <location>
        <begin position="536"/>
        <end position="547"/>
    </location>
</feature>
<comment type="function">
    <text evidence="10">Transcription factor regulating the expression of cell cycle genes essential for DNA replication and mitosis. Plays a role in the control of cell proliferation. Also plays a role in DNA break repair, participating in the DNA damage checkpoint response. Promotes transcription of PHB2.</text>
</comment>
<evidence type="ECO:0000256" key="5">
    <source>
        <dbReference type="ARBA" id="ARBA00023159"/>
    </source>
</evidence>
<evidence type="ECO:0000256" key="2">
    <source>
        <dbReference type="ARBA" id="ARBA00022763"/>
    </source>
</evidence>
<dbReference type="GO" id="GO:0006281">
    <property type="term" value="P:DNA repair"/>
    <property type="evidence" value="ECO:0007669"/>
    <property type="project" value="UniProtKB-KW"/>
</dbReference>
<dbReference type="CTD" id="2305"/>
<evidence type="ECO:0000256" key="1">
    <source>
        <dbReference type="ARBA" id="ARBA00004123"/>
    </source>
</evidence>
<feature type="region of interest" description="Disordered" evidence="13">
    <location>
        <begin position="528"/>
        <end position="548"/>
    </location>
</feature>
<dbReference type="GeneID" id="129343727"/>
<dbReference type="PROSITE" id="PS00658">
    <property type="entry name" value="FORK_HEAD_2"/>
    <property type="match status" value="1"/>
</dbReference>
<feature type="DNA-binding region" description="Fork-head" evidence="12">
    <location>
        <begin position="250"/>
        <end position="343"/>
    </location>
</feature>
<keyword evidence="9" id="KW-0131">Cell cycle</keyword>
<evidence type="ECO:0000256" key="11">
    <source>
        <dbReference type="ARBA" id="ARBA00072725"/>
    </source>
</evidence>